<dbReference type="AlphaFoldDB" id="A0A6J4VYN4"/>
<accession>A0A6J4VYN4</accession>
<proteinExistence type="predicted"/>
<reference evidence="1" key="1">
    <citation type="submission" date="2020-02" db="EMBL/GenBank/DDBJ databases">
        <authorList>
            <person name="Meier V. D."/>
        </authorList>
    </citation>
    <scope>NUCLEOTIDE SEQUENCE</scope>
    <source>
        <strain evidence="1">AVDCRST_MAG86</strain>
    </source>
</reference>
<dbReference type="EMBL" id="CADCWP010000358">
    <property type="protein sequence ID" value="CAA9588266.1"/>
    <property type="molecule type" value="Genomic_DNA"/>
</dbReference>
<sequence>MAKVDADPQINDLYAEMLALLDMSRVVRGEFERAV</sequence>
<gene>
    <name evidence="1" type="ORF">AVDCRST_MAG86-4056</name>
</gene>
<evidence type="ECO:0000313" key="1">
    <source>
        <dbReference type="EMBL" id="CAA9588266.1"/>
    </source>
</evidence>
<protein>
    <submittedName>
        <fullName evidence="1">Uncharacterized protein</fullName>
    </submittedName>
</protein>
<organism evidence="1">
    <name type="scientific">uncultured Truepera sp</name>
    <dbReference type="NCBI Taxonomy" id="543023"/>
    <lineage>
        <taxon>Bacteria</taxon>
        <taxon>Thermotogati</taxon>
        <taxon>Deinococcota</taxon>
        <taxon>Deinococci</taxon>
        <taxon>Trueperales</taxon>
        <taxon>Trueperaceae</taxon>
        <taxon>Truepera</taxon>
        <taxon>environmental samples</taxon>
    </lineage>
</organism>
<name>A0A6J4VYN4_9DEIN</name>